<feature type="compositionally biased region" description="Polar residues" evidence="1">
    <location>
        <begin position="822"/>
        <end position="837"/>
    </location>
</feature>
<feature type="compositionally biased region" description="Basic and acidic residues" evidence="1">
    <location>
        <begin position="760"/>
        <end position="769"/>
    </location>
</feature>
<dbReference type="EMBL" id="CAWUFR010000237">
    <property type="protein sequence ID" value="CAK6973745.1"/>
    <property type="molecule type" value="Genomic_DNA"/>
</dbReference>
<dbReference type="Proteomes" id="UP001314229">
    <property type="component" value="Unassembled WGS sequence"/>
</dbReference>
<feature type="compositionally biased region" description="Polar residues" evidence="1">
    <location>
        <begin position="563"/>
        <end position="575"/>
    </location>
</feature>
<feature type="compositionally biased region" description="Polar residues" evidence="1">
    <location>
        <begin position="247"/>
        <end position="257"/>
    </location>
</feature>
<evidence type="ECO:0000256" key="1">
    <source>
        <dbReference type="SAM" id="MobiDB-lite"/>
    </source>
</evidence>
<evidence type="ECO:0000313" key="2">
    <source>
        <dbReference type="EMBL" id="CAK6973745.1"/>
    </source>
</evidence>
<feature type="compositionally biased region" description="Basic and acidic residues" evidence="1">
    <location>
        <begin position="440"/>
        <end position="461"/>
    </location>
</feature>
<feature type="compositionally biased region" description="Basic and acidic residues" evidence="1">
    <location>
        <begin position="89"/>
        <end position="100"/>
    </location>
</feature>
<feature type="compositionally biased region" description="Basic residues" evidence="1">
    <location>
        <begin position="578"/>
        <end position="588"/>
    </location>
</feature>
<feature type="compositionally biased region" description="Polar residues" evidence="1">
    <location>
        <begin position="686"/>
        <end position="698"/>
    </location>
</feature>
<feature type="region of interest" description="Disordered" evidence="1">
    <location>
        <begin position="50"/>
        <end position="122"/>
    </location>
</feature>
<feature type="region of interest" description="Disordered" evidence="1">
    <location>
        <begin position="230"/>
        <end position="927"/>
    </location>
</feature>
<feature type="compositionally biased region" description="Acidic residues" evidence="1">
    <location>
        <begin position="187"/>
        <end position="205"/>
    </location>
</feature>
<keyword evidence="3" id="KW-1185">Reference proteome</keyword>
<comment type="caution">
    <text evidence="2">The sequence shown here is derived from an EMBL/GenBank/DDBJ whole genome shotgun (WGS) entry which is preliminary data.</text>
</comment>
<feature type="compositionally biased region" description="Basic residues" evidence="1">
    <location>
        <begin position="616"/>
        <end position="626"/>
    </location>
</feature>
<feature type="compositionally biased region" description="Polar residues" evidence="1">
    <location>
        <begin position="665"/>
        <end position="677"/>
    </location>
</feature>
<feature type="compositionally biased region" description="Polar residues" evidence="1">
    <location>
        <begin position="850"/>
        <end position="862"/>
    </location>
</feature>
<name>A0AAV1PQY1_SCOSC</name>
<reference evidence="2 3" key="1">
    <citation type="submission" date="2024-01" db="EMBL/GenBank/DDBJ databases">
        <authorList>
            <person name="Alioto T."/>
            <person name="Alioto T."/>
            <person name="Gomez Garrido J."/>
        </authorList>
    </citation>
    <scope>NUCLEOTIDE SEQUENCE [LARGE SCALE GENOMIC DNA]</scope>
</reference>
<feature type="compositionally biased region" description="Polar residues" evidence="1">
    <location>
        <begin position="543"/>
        <end position="554"/>
    </location>
</feature>
<dbReference type="AlphaFoldDB" id="A0AAV1PQY1"/>
<evidence type="ECO:0000313" key="3">
    <source>
        <dbReference type="Proteomes" id="UP001314229"/>
    </source>
</evidence>
<accession>A0AAV1PQY1</accession>
<feature type="compositionally biased region" description="Polar residues" evidence="1">
    <location>
        <begin position="297"/>
        <end position="309"/>
    </location>
</feature>
<feature type="compositionally biased region" description="Basic and acidic residues" evidence="1">
    <location>
        <begin position="794"/>
        <end position="809"/>
    </location>
</feature>
<feature type="compositionally biased region" description="Basic and acidic residues" evidence="1">
    <location>
        <begin position="374"/>
        <end position="385"/>
    </location>
</feature>
<organism evidence="2 3">
    <name type="scientific">Scomber scombrus</name>
    <name type="common">Atlantic mackerel</name>
    <name type="synonym">Scomber vernalis</name>
    <dbReference type="NCBI Taxonomy" id="13677"/>
    <lineage>
        <taxon>Eukaryota</taxon>
        <taxon>Metazoa</taxon>
        <taxon>Chordata</taxon>
        <taxon>Craniata</taxon>
        <taxon>Vertebrata</taxon>
        <taxon>Euteleostomi</taxon>
        <taxon>Actinopterygii</taxon>
        <taxon>Neopterygii</taxon>
        <taxon>Teleostei</taxon>
        <taxon>Neoteleostei</taxon>
        <taxon>Acanthomorphata</taxon>
        <taxon>Pelagiaria</taxon>
        <taxon>Scombriformes</taxon>
        <taxon>Scombridae</taxon>
        <taxon>Scomber</taxon>
    </lineage>
</organism>
<feature type="compositionally biased region" description="Basic residues" evidence="1">
    <location>
        <begin position="280"/>
        <end position="294"/>
    </location>
</feature>
<feature type="region of interest" description="Disordered" evidence="1">
    <location>
        <begin position="179"/>
        <end position="205"/>
    </location>
</feature>
<proteinExistence type="predicted"/>
<protein>
    <submittedName>
        <fullName evidence="2">Phoenix</fullName>
    </submittedName>
</protein>
<feature type="compositionally biased region" description="Polar residues" evidence="1">
    <location>
        <begin position="321"/>
        <end position="339"/>
    </location>
</feature>
<feature type="compositionally biased region" description="Basic and acidic residues" evidence="1">
    <location>
        <begin position="484"/>
        <end position="497"/>
    </location>
</feature>
<gene>
    <name evidence="2" type="ORF">FSCOSCO3_A034086</name>
</gene>
<feature type="compositionally biased region" description="Basic residues" evidence="1">
    <location>
        <begin position="462"/>
        <end position="473"/>
    </location>
</feature>
<feature type="compositionally biased region" description="Basic residues" evidence="1">
    <location>
        <begin position="701"/>
        <end position="711"/>
    </location>
</feature>
<sequence length="951" mass="106431">MMNQVHHRKHWSRSAAQISAALSADSCHLVLETAPPDYVEKISRYLESSVGHSKCDPESTDSDSGNSLFITQKDVPEAVRSQRRRHSTQRSEDPTSHTELEDSEDSSSASCREDGKKRRRKKQKLPIYSFPFLTERKGKDRSAELSVQDNIKIHYAGMGGFFHSVKELWQSYQEGNNLESSLPTVDVDGEEITPLSEEEERSDDEDIKVVERNRFVVSCKARRRQIWNAPQKGDEQVEQQKKRRTAGNATQETSQGRQRMESSSSDLESTDDGESSRRVRAEKRRSNKHLKSRRNIAYQTPSSSSNSQKVMEDELHDDSDATNSVKHTQQGRDVSSTTVPADVCHTLNLSETEQPEDEPGTGESQDLLQPPPHLIRDSNGDESSIKKRKKKKAKHRDEDEATEAQQAVTSEDVEIADAESPAPQAADEPELNENNQTENSLRDNGDTLREEDGNVERELPHLKQKKKKRKKNKLAVENNEQEDEVGHLECDVRVEEKKKKKKRDRNGEREEDVEQLSSSAVAEPLNDAEIPKKKKKRKKEKSLVNTGVSNSTLDQVEEHESCLESNAASQETLESSYVKKKKPKKKKQSYLDATEAGEEDDGGDVSTSNDPATPAGKKKKKKKKRKGSDEREEDAEQLSSSAVAEPLNDAEIPKKKKKRKKEKSLVNTEEVLNSTVDQVEEPESCLESNAASQETLESSFVKKKKHKKKKQSCLDATEAGEEEVGGDVNMSNDAATPAGKKKKKKISICDETDVSPEETTGDKEAELVSKKKKKKKKERTGEILSRNMSEDTEAQSHDSVSVREKEKKKASSFLAADAEGNCAQTHQDKSSPSQSVAVSAGDFEAESAETAGNVSVTESNGEVQKKKKKKKAPSDKDSKRYFEEPNETRQSDLHETTDVAVKKKKKRRREESESATPAESAADAGCLEIDEAVVVKKKRKTLYNPSEDFLT</sequence>
<feature type="compositionally biased region" description="Basic and acidic residues" evidence="1">
    <location>
        <begin position="872"/>
        <end position="901"/>
    </location>
</feature>